<dbReference type="InterPro" id="IPR020573">
    <property type="entry name" value="UDP_GlcNAc_AcTrfase_non-rep"/>
</dbReference>
<dbReference type="InterPro" id="IPR007691">
    <property type="entry name" value="LpxD"/>
</dbReference>
<name>A0ABQ6DWK1_9GAMM</name>
<protein>
    <recommendedName>
        <fullName evidence="7">UDP-3-O-acylglucosamine N-acyltransferase</fullName>
        <ecNumber evidence="7">2.3.1.191</ecNumber>
    </recommendedName>
</protein>
<keyword evidence="4 7" id="KW-0677">Repeat</keyword>
<dbReference type="PANTHER" id="PTHR43378">
    <property type="entry name" value="UDP-3-O-ACYLGLUCOSAMINE N-ACYLTRANSFERASE"/>
    <property type="match status" value="1"/>
</dbReference>
<dbReference type="SUPFAM" id="SSF51161">
    <property type="entry name" value="Trimeric LpxA-like enzymes"/>
    <property type="match status" value="1"/>
</dbReference>
<evidence type="ECO:0000256" key="3">
    <source>
        <dbReference type="ARBA" id="ARBA00022679"/>
    </source>
</evidence>
<comment type="caution">
    <text evidence="9">The sequence shown here is derived from an EMBL/GenBank/DDBJ whole genome shotgun (WGS) entry which is preliminary data.</text>
</comment>
<dbReference type="InterPro" id="IPR011004">
    <property type="entry name" value="Trimer_LpxA-like_sf"/>
</dbReference>
<evidence type="ECO:0000256" key="6">
    <source>
        <dbReference type="ARBA" id="ARBA00023315"/>
    </source>
</evidence>
<gene>
    <name evidence="7 9" type="primary">lpxD</name>
    <name evidence="9" type="ORF">GCM10007916_04610</name>
</gene>
<dbReference type="InterPro" id="IPR018357">
    <property type="entry name" value="Hexapep_transf_CS"/>
</dbReference>
<dbReference type="Pfam" id="PF00132">
    <property type="entry name" value="Hexapep"/>
    <property type="match status" value="2"/>
</dbReference>
<dbReference type="InterPro" id="IPR001451">
    <property type="entry name" value="Hexapep"/>
</dbReference>
<comment type="function">
    <text evidence="7">Catalyzes the N-acylation of UDP-3-O-acylglucosamine using 3-hydroxyacyl-ACP as the acyl donor. Is involved in the biosynthesis of lipid A, a phosphorylated glycolipid that anchors the lipopolysaccharide to the outer membrane of the cell.</text>
</comment>
<evidence type="ECO:0000256" key="4">
    <source>
        <dbReference type="ARBA" id="ARBA00022737"/>
    </source>
</evidence>
<proteinExistence type="inferred from homology"/>
<dbReference type="EMBL" id="BSPQ01000001">
    <property type="protein sequence ID" value="GLS89394.1"/>
    <property type="molecule type" value="Genomic_DNA"/>
</dbReference>
<reference evidence="10" key="1">
    <citation type="journal article" date="2019" name="Int. J. Syst. Evol. Microbiol.">
        <title>The Global Catalogue of Microorganisms (GCM) 10K type strain sequencing project: providing services to taxonomists for standard genome sequencing and annotation.</title>
        <authorList>
            <consortium name="The Broad Institute Genomics Platform"/>
            <consortium name="The Broad Institute Genome Sequencing Center for Infectious Disease"/>
            <person name="Wu L."/>
            <person name="Ma J."/>
        </authorList>
    </citation>
    <scope>NUCLEOTIDE SEQUENCE [LARGE SCALE GENOMIC DNA]</scope>
    <source>
        <strain evidence="10">NBRC 103166</strain>
    </source>
</reference>
<comment type="catalytic activity">
    <reaction evidence="7">
        <text>a UDP-3-O-[(3R)-3-hydroxyacyl]-alpha-D-glucosamine + a (3R)-hydroxyacyl-[ACP] = a UDP-2-N,3-O-bis[(3R)-3-hydroxyacyl]-alpha-D-glucosamine + holo-[ACP] + H(+)</text>
        <dbReference type="Rhea" id="RHEA:53836"/>
        <dbReference type="Rhea" id="RHEA-COMP:9685"/>
        <dbReference type="Rhea" id="RHEA-COMP:9945"/>
        <dbReference type="ChEBI" id="CHEBI:15378"/>
        <dbReference type="ChEBI" id="CHEBI:64479"/>
        <dbReference type="ChEBI" id="CHEBI:78827"/>
        <dbReference type="ChEBI" id="CHEBI:137740"/>
        <dbReference type="ChEBI" id="CHEBI:137748"/>
        <dbReference type="EC" id="2.3.1.191"/>
    </reaction>
</comment>
<dbReference type="Proteomes" id="UP001157353">
    <property type="component" value="Unassembled WGS sequence"/>
</dbReference>
<dbReference type="PROSITE" id="PS00101">
    <property type="entry name" value="HEXAPEP_TRANSFERASES"/>
    <property type="match status" value="1"/>
</dbReference>
<dbReference type="NCBIfam" id="NF002060">
    <property type="entry name" value="PRK00892.1"/>
    <property type="match status" value="1"/>
</dbReference>
<sequence>MTQTLAQLAGLLGAQLVGDESLVIKRLATFDSAAEGDITFVSDKKLLSQLANCHASAIVLPTAVMAGYQGNALFMDNPYVGYAMLASIFDTTPNLAVNIADSAQIDSSAKIGNNVAIAENVVIGANVEIADNCQIFANVVIGQQVKINKQTKIYPNVTVYHDCQIGERCIIHANSVVGSDGFGNAPYQGKWVKIPQIGKVIIGDDVEIGSSTTIDRGALSDTIIKDGVKIDNQCQIAHNVVIGEHTAIAGGSNIAGSTKVGKSCIIGGGVAMNGHLTIADNVVITGDSMVVRNIDQAGIYSSGVPAIENRQWRKNTAYMLKIEDLFKRVKQLEKQLQDKD</sequence>
<accession>A0ABQ6DWK1</accession>
<dbReference type="RefSeq" id="WP_284202514.1">
    <property type="nucleotide sequence ID" value="NZ_BSPQ01000001.1"/>
</dbReference>
<dbReference type="NCBIfam" id="TIGR01853">
    <property type="entry name" value="lipid_A_lpxD"/>
    <property type="match status" value="1"/>
</dbReference>
<dbReference type="Gene3D" id="2.160.10.10">
    <property type="entry name" value="Hexapeptide repeat proteins"/>
    <property type="match status" value="1"/>
</dbReference>
<dbReference type="Gene3D" id="1.20.5.170">
    <property type="match status" value="1"/>
</dbReference>
<keyword evidence="2 7" id="KW-0441">Lipid A biosynthesis</keyword>
<comment type="similarity">
    <text evidence="7">Belongs to the transferase hexapeptide repeat family. LpxD subfamily.</text>
</comment>
<keyword evidence="10" id="KW-1185">Reference proteome</keyword>
<dbReference type="HAMAP" id="MF_00523">
    <property type="entry name" value="LpxD"/>
    <property type="match status" value="1"/>
</dbReference>
<evidence type="ECO:0000256" key="1">
    <source>
        <dbReference type="ARBA" id="ARBA00022516"/>
    </source>
</evidence>
<dbReference type="Pfam" id="PF04613">
    <property type="entry name" value="LpxD"/>
    <property type="match status" value="1"/>
</dbReference>
<keyword evidence="6 7" id="KW-0012">Acyltransferase</keyword>
<keyword evidence="5 7" id="KW-0443">Lipid metabolism</keyword>
<evidence type="ECO:0000256" key="2">
    <source>
        <dbReference type="ARBA" id="ARBA00022556"/>
    </source>
</evidence>
<feature type="domain" description="UDP-3-O-[3-hydroxymyristoyl] glucosamine N-acyltransferase non-repeat region" evidence="8">
    <location>
        <begin position="22"/>
        <end position="86"/>
    </location>
</feature>
<dbReference type="CDD" id="cd03352">
    <property type="entry name" value="LbH_LpxD"/>
    <property type="match status" value="1"/>
</dbReference>
<keyword evidence="3 7" id="KW-0808">Transferase</keyword>
<evidence type="ECO:0000256" key="5">
    <source>
        <dbReference type="ARBA" id="ARBA00023098"/>
    </source>
</evidence>
<dbReference type="EC" id="2.3.1.191" evidence="7"/>
<evidence type="ECO:0000259" key="8">
    <source>
        <dbReference type="Pfam" id="PF04613"/>
    </source>
</evidence>
<keyword evidence="1 7" id="KW-0444">Lipid biosynthesis</keyword>
<organism evidence="9 10">
    <name type="scientific">Psychromonas marina</name>
    <dbReference type="NCBI Taxonomy" id="88364"/>
    <lineage>
        <taxon>Bacteria</taxon>
        <taxon>Pseudomonadati</taxon>
        <taxon>Pseudomonadota</taxon>
        <taxon>Gammaproteobacteria</taxon>
        <taxon>Alteromonadales</taxon>
        <taxon>Psychromonadaceae</taxon>
        <taxon>Psychromonas</taxon>
    </lineage>
</organism>
<evidence type="ECO:0000313" key="10">
    <source>
        <dbReference type="Proteomes" id="UP001157353"/>
    </source>
</evidence>
<feature type="active site" description="Proton acceptor" evidence="7">
    <location>
        <position position="238"/>
    </location>
</feature>
<comment type="pathway">
    <text evidence="7">Bacterial outer membrane biogenesis; LPS lipid A biosynthesis.</text>
</comment>
<dbReference type="Gene3D" id="3.40.1390.10">
    <property type="entry name" value="MurE/MurF, N-terminal domain"/>
    <property type="match status" value="1"/>
</dbReference>
<evidence type="ECO:0000256" key="7">
    <source>
        <dbReference type="HAMAP-Rule" id="MF_00523"/>
    </source>
</evidence>
<dbReference type="PANTHER" id="PTHR43378:SF2">
    <property type="entry name" value="UDP-3-O-ACYLGLUCOSAMINE N-ACYLTRANSFERASE 1, MITOCHONDRIAL-RELATED"/>
    <property type="match status" value="1"/>
</dbReference>
<comment type="subunit">
    <text evidence="7">Homotrimer.</text>
</comment>
<evidence type="ECO:0000313" key="9">
    <source>
        <dbReference type="EMBL" id="GLS89394.1"/>
    </source>
</evidence>